<dbReference type="Gene3D" id="3.40.50.300">
    <property type="entry name" value="P-loop containing nucleotide triphosphate hydrolases"/>
    <property type="match status" value="1"/>
</dbReference>
<feature type="domain" description="Alpha-ketoglutarate-dependent dioxygenase AlkB-like" evidence="1">
    <location>
        <begin position="34"/>
        <end position="153"/>
    </location>
</feature>
<dbReference type="EMBL" id="CAXAMN010007779">
    <property type="protein sequence ID" value="CAK9022802.1"/>
    <property type="molecule type" value="Genomic_DNA"/>
</dbReference>
<accession>A0ABP0K8C3</accession>
<sequence length="830" mass="93101">MMIPARAFGNQSAVPVWFNKTWQALWNKNDHNQDHGISAHADLSSTYWHGDPITSFSFGHGGILQVLSQKGGPGTAKMLYQEDGDVLIMAGKFQEEFTHAVPSRKTWANLCAMAGSGFVAMEDWEKKGVEREIALHESRDAQQQNLRFNCTLRWHHAHWQGCCEYVRPPASMAVGAVDSKPSVLIQEPAKEDAALLQKSEKTVQILWDCGGGHGCAAVSAYEALNALAVAAQQRREILSGFGFEMGFCDDVARESTHHRRVLFQSQFFAEVAEEKTVEVMVSVVKDAFLKSLQHLRCSDVDKRHMDRTDGQLVSENSDIWGMRLYFYFVRVLQVKLKAGDAPLKVHHRLTADERSRALTFHRQKHTKFVRDMIAAGLLPLTSDQDALEKAAKYEHDSKATLQARDEQLRLREKVPMITQTLLDSQRACMTADAMQSHRSCPGRLGAAVQPGMVLPTEGRTQEENTAPVASWRRFEQPSDAMAKKVTEFEKSIGGFKLAQEQLCACTWFGEATDVALQEEENNVPLRNRKQQVCLLIGAGGTGKTTIVLELMLEVFCELMGHIPILLIAGDFLQINPANEISLADDLEELVRKAPHRVQSEHYAAQAAVMSIETAADQRHARRKKTADAQLTHQLLTIPNPHRTGKLQGMLLLHENMVVRLADVLAPHLGLVKDKLAVVVKVDLHHADQQRLANLEPGFRQFFPEFMAKGIWVKLLKGQNLPMEETLLQKWDEECADVTEHAADAKSLLFVELVHAEFKIDLKIGDENEKIEVIRWQFPLLHGMLRTAYSAQGLTLDGGVVLDLRRAGGLEDSHWWLAVYVMLTRGRKLEN</sequence>
<dbReference type="Pfam" id="PF13532">
    <property type="entry name" value="2OG-FeII_Oxy_2"/>
    <property type="match status" value="1"/>
</dbReference>
<evidence type="ECO:0000313" key="3">
    <source>
        <dbReference type="Proteomes" id="UP001642484"/>
    </source>
</evidence>
<dbReference type="Gene3D" id="2.60.120.590">
    <property type="entry name" value="Alpha-ketoglutarate-dependent dioxygenase AlkB-like"/>
    <property type="match status" value="1"/>
</dbReference>
<proteinExistence type="predicted"/>
<gene>
    <name evidence="2" type="ORF">CCMP2556_LOCUS14986</name>
</gene>
<keyword evidence="3" id="KW-1185">Reference proteome</keyword>
<name>A0ABP0K8C3_9DINO</name>
<dbReference type="SUPFAM" id="SSF51197">
    <property type="entry name" value="Clavaminate synthase-like"/>
    <property type="match status" value="1"/>
</dbReference>
<comment type="caution">
    <text evidence="2">The sequence shown here is derived from an EMBL/GenBank/DDBJ whole genome shotgun (WGS) entry which is preliminary data.</text>
</comment>
<dbReference type="Proteomes" id="UP001642484">
    <property type="component" value="Unassembled WGS sequence"/>
</dbReference>
<dbReference type="SUPFAM" id="SSF52540">
    <property type="entry name" value="P-loop containing nucleoside triphosphate hydrolases"/>
    <property type="match status" value="1"/>
</dbReference>
<organism evidence="2 3">
    <name type="scientific">Durusdinium trenchii</name>
    <dbReference type="NCBI Taxonomy" id="1381693"/>
    <lineage>
        <taxon>Eukaryota</taxon>
        <taxon>Sar</taxon>
        <taxon>Alveolata</taxon>
        <taxon>Dinophyceae</taxon>
        <taxon>Suessiales</taxon>
        <taxon>Symbiodiniaceae</taxon>
        <taxon>Durusdinium</taxon>
    </lineage>
</organism>
<evidence type="ECO:0000259" key="1">
    <source>
        <dbReference type="Pfam" id="PF13532"/>
    </source>
</evidence>
<dbReference type="InterPro" id="IPR037151">
    <property type="entry name" value="AlkB-like_sf"/>
</dbReference>
<dbReference type="InterPro" id="IPR027450">
    <property type="entry name" value="AlkB-like"/>
</dbReference>
<reference evidence="2 3" key="1">
    <citation type="submission" date="2024-02" db="EMBL/GenBank/DDBJ databases">
        <authorList>
            <person name="Chen Y."/>
            <person name="Shah S."/>
            <person name="Dougan E. K."/>
            <person name="Thang M."/>
            <person name="Chan C."/>
        </authorList>
    </citation>
    <scope>NUCLEOTIDE SEQUENCE [LARGE SCALE GENOMIC DNA]</scope>
</reference>
<dbReference type="InterPro" id="IPR027417">
    <property type="entry name" value="P-loop_NTPase"/>
</dbReference>
<evidence type="ECO:0000313" key="2">
    <source>
        <dbReference type="EMBL" id="CAK9022802.1"/>
    </source>
</evidence>
<protein>
    <recommendedName>
        <fullName evidence="1">Alpha-ketoglutarate-dependent dioxygenase AlkB-like domain-containing protein</fullName>
    </recommendedName>
</protein>